<dbReference type="Proteomes" id="UP001597118">
    <property type="component" value="Unassembled WGS sequence"/>
</dbReference>
<dbReference type="InterPro" id="IPR014710">
    <property type="entry name" value="RmlC-like_jellyroll"/>
</dbReference>
<organism evidence="6 7">
    <name type="scientific">Pseudopedobacter beijingensis</name>
    <dbReference type="NCBI Taxonomy" id="1207056"/>
    <lineage>
        <taxon>Bacteria</taxon>
        <taxon>Pseudomonadati</taxon>
        <taxon>Bacteroidota</taxon>
        <taxon>Sphingobacteriia</taxon>
        <taxon>Sphingobacteriales</taxon>
        <taxon>Sphingobacteriaceae</taxon>
        <taxon>Pseudopedobacter</taxon>
    </lineage>
</organism>
<evidence type="ECO:0000259" key="5">
    <source>
        <dbReference type="PROSITE" id="PS51063"/>
    </source>
</evidence>
<evidence type="ECO:0000313" key="7">
    <source>
        <dbReference type="Proteomes" id="UP001597118"/>
    </source>
</evidence>
<evidence type="ECO:0000256" key="1">
    <source>
        <dbReference type="ARBA" id="ARBA00023015"/>
    </source>
</evidence>
<evidence type="ECO:0000313" key="6">
    <source>
        <dbReference type="EMBL" id="MFD1629403.1"/>
    </source>
</evidence>
<dbReference type="EMBL" id="JBHUDG010000004">
    <property type="protein sequence ID" value="MFD1629403.1"/>
    <property type="molecule type" value="Genomic_DNA"/>
</dbReference>
<dbReference type="InterPro" id="IPR000595">
    <property type="entry name" value="cNMP-bd_dom"/>
</dbReference>
<feature type="domain" description="Cyclic nucleotide-binding" evidence="4">
    <location>
        <begin position="11"/>
        <end position="117"/>
    </location>
</feature>
<keyword evidence="2" id="KW-0238">DNA-binding</keyword>
<dbReference type="PANTHER" id="PTHR24567:SF28">
    <property type="entry name" value="LISTERIOLYSIN REGULATORY PROTEIN"/>
    <property type="match status" value="1"/>
</dbReference>
<evidence type="ECO:0000256" key="2">
    <source>
        <dbReference type="ARBA" id="ARBA00023125"/>
    </source>
</evidence>
<dbReference type="Gene3D" id="2.60.120.10">
    <property type="entry name" value="Jelly Rolls"/>
    <property type="match status" value="1"/>
</dbReference>
<dbReference type="InterPro" id="IPR036390">
    <property type="entry name" value="WH_DNA-bd_sf"/>
</dbReference>
<keyword evidence="1" id="KW-0805">Transcription regulation</keyword>
<dbReference type="InterPro" id="IPR050397">
    <property type="entry name" value="Env_Response_Regulators"/>
</dbReference>
<feature type="domain" description="HTH crp-type" evidence="5">
    <location>
        <begin position="131"/>
        <end position="195"/>
    </location>
</feature>
<dbReference type="SUPFAM" id="SSF51206">
    <property type="entry name" value="cAMP-binding domain-like"/>
    <property type="match status" value="1"/>
</dbReference>
<keyword evidence="3" id="KW-0804">Transcription</keyword>
<protein>
    <submittedName>
        <fullName evidence="6">Crp/Fnr family transcriptional regulator</fullName>
    </submittedName>
</protein>
<proteinExistence type="predicted"/>
<reference evidence="7" key="1">
    <citation type="journal article" date="2019" name="Int. J. Syst. Evol. Microbiol.">
        <title>The Global Catalogue of Microorganisms (GCM) 10K type strain sequencing project: providing services to taxonomists for standard genome sequencing and annotation.</title>
        <authorList>
            <consortium name="The Broad Institute Genomics Platform"/>
            <consortium name="The Broad Institute Genome Sequencing Center for Infectious Disease"/>
            <person name="Wu L."/>
            <person name="Ma J."/>
        </authorList>
    </citation>
    <scope>NUCLEOTIDE SEQUENCE [LARGE SCALE GENOMIC DNA]</scope>
    <source>
        <strain evidence="7">CCUG 53762</strain>
    </source>
</reference>
<dbReference type="PANTHER" id="PTHR24567">
    <property type="entry name" value="CRP FAMILY TRANSCRIPTIONAL REGULATORY PROTEIN"/>
    <property type="match status" value="1"/>
</dbReference>
<gene>
    <name evidence="6" type="ORF">ACFSAH_05895</name>
</gene>
<sequence length="195" mass="22038">MQIDHNILIAYGGVSKRVSKGSFIFMEGDTPRFFFQLVEGEVKMFSTNIEGKEFIQGVFTGGNSFGEPPLLASKCYPSTAQASADSVIVKISKDKFINILQDYPSTALSLLQTFARRLYNKATSTKILIGRTPEEKILGFFNKVRSADCNEKILMPYTRQEIADYTNLRVETVIRALLKMHEEGKVFIKDHKVYC</sequence>
<evidence type="ECO:0000256" key="3">
    <source>
        <dbReference type="ARBA" id="ARBA00023163"/>
    </source>
</evidence>
<keyword evidence="7" id="KW-1185">Reference proteome</keyword>
<dbReference type="SUPFAM" id="SSF46785">
    <property type="entry name" value="Winged helix' DNA-binding domain"/>
    <property type="match status" value="1"/>
</dbReference>
<dbReference type="SMART" id="SM00100">
    <property type="entry name" value="cNMP"/>
    <property type="match status" value="1"/>
</dbReference>
<dbReference type="Pfam" id="PF00027">
    <property type="entry name" value="cNMP_binding"/>
    <property type="match status" value="1"/>
</dbReference>
<name>A0ABW4IAU0_9SPHI</name>
<accession>A0ABW4IAU0</accession>
<dbReference type="InterPro" id="IPR012318">
    <property type="entry name" value="HTH_CRP"/>
</dbReference>
<dbReference type="Pfam" id="PF13545">
    <property type="entry name" value="HTH_Crp_2"/>
    <property type="match status" value="1"/>
</dbReference>
<dbReference type="CDD" id="cd00038">
    <property type="entry name" value="CAP_ED"/>
    <property type="match status" value="1"/>
</dbReference>
<dbReference type="PROSITE" id="PS51063">
    <property type="entry name" value="HTH_CRP_2"/>
    <property type="match status" value="1"/>
</dbReference>
<dbReference type="PROSITE" id="PS50042">
    <property type="entry name" value="CNMP_BINDING_3"/>
    <property type="match status" value="1"/>
</dbReference>
<comment type="caution">
    <text evidence="6">The sequence shown here is derived from an EMBL/GenBank/DDBJ whole genome shotgun (WGS) entry which is preliminary data.</text>
</comment>
<dbReference type="RefSeq" id="WP_379661782.1">
    <property type="nucleotide sequence ID" value="NZ_JBHUDG010000004.1"/>
</dbReference>
<evidence type="ECO:0000259" key="4">
    <source>
        <dbReference type="PROSITE" id="PS50042"/>
    </source>
</evidence>
<dbReference type="InterPro" id="IPR018490">
    <property type="entry name" value="cNMP-bd_dom_sf"/>
</dbReference>
<dbReference type="PRINTS" id="PR00034">
    <property type="entry name" value="HTHCRP"/>
</dbReference>